<comment type="subunit">
    <text evidence="12">Monomer. Interacts with DnaB.</text>
</comment>
<dbReference type="InterPro" id="IPR006295">
    <property type="entry name" value="DNA_primase_DnaG"/>
</dbReference>
<dbReference type="GO" id="GO:0005737">
    <property type="term" value="C:cytoplasm"/>
    <property type="evidence" value="ECO:0007669"/>
    <property type="project" value="TreeGrafter"/>
</dbReference>
<dbReference type="SMART" id="SM00400">
    <property type="entry name" value="ZnF_CHCC"/>
    <property type="match status" value="1"/>
</dbReference>
<keyword evidence="1 12" id="KW-0240">DNA-directed RNA polymerase</keyword>
<evidence type="ECO:0000256" key="12">
    <source>
        <dbReference type="HAMAP-Rule" id="MF_00974"/>
    </source>
</evidence>
<keyword evidence="4 12" id="KW-0548">Nucleotidyltransferase</keyword>
<dbReference type="Proteomes" id="UP000035337">
    <property type="component" value="Chromosome"/>
</dbReference>
<gene>
    <name evidence="12 16" type="primary">dnaG</name>
    <name evidence="16" type="ORF">Epro_0786</name>
</gene>
<dbReference type="GO" id="GO:0003677">
    <property type="term" value="F:DNA binding"/>
    <property type="evidence" value="ECO:0007669"/>
    <property type="project" value="UniProtKB-KW"/>
</dbReference>
<comment type="function">
    <text evidence="12 13">RNA polymerase that catalyzes the synthesis of short RNA molecules used as primers for DNA polymerase during DNA replication.</text>
</comment>
<reference evidence="16 17" key="1">
    <citation type="submission" date="2014-09" db="EMBL/GenBank/DDBJ databases">
        <title>Complete genome sequence of Endomicrobium proavitum.</title>
        <authorList>
            <person name="Zheng H."/>
        </authorList>
    </citation>
    <scope>NUCLEOTIDE SEQUENCE [LARGE SCALE GENOMIC DNA]</scope>
    <source>
        <strain evidence="16 17">Rsa215</strain>
    </source>
</reference>
<dbReference type="KEGG" id="epo:Epro_0786"/>
<keyword evidence="9" id="KW-0460">Magnesium</keyword>
<evidence type="ECO:0000256" key="14">
    <source>
        <dbReference type="PIRSR" id="PIRSR002811-1"/>
    </source>
</evidence>
<dbReference type="Pfam" id="PF13155">
    <property type="entry name" value="Toprim_2"/>
    <property type="match status" value="1"/>
</dbReference>
<evidence type="ECO:0000256" key="13">
    <source>
        <dbReference type="PIRNR" id="PIRNR002811"/>
    </source>
</evidence>
<dbReference type="InterPro" id="IPR006171">
    <property type="entry name" value="TOPRIM_dom"/>
</dbReference>
<comment type="domain">
    <text evidence="12">Contains an N-terminal zinc-binding domain, a central core domain that contains the primase activity, and a C-terminal DnaB-binding domain.</text>
</comment>
<keyword evidence="7 12" id="KW-0863">Zinc-finger</keyword>
<dbReference type="SUPFAM" id="SSF57783">
    <property type="entry name" value="Zinc beta-ribbon"/>
    <property type="match status" value="1"/>
</dbReference>
<evidence type="ECO:0000256" key="3">
    <source>
        <dbReference type="ARBA" id="ARBA00022679"/>
    </source>
</evidence>
<evidence type="ECO:0000256" key="9">
    <source>
        <dbReference type="ARBA" id="ARBA00022842"/>
    </source>
</evidence>
<dbReference type="InterPro" id="IPR013264">
    <property type="entry name" value="DNAG_N"/>
</dbReference>
<feature type="domain" description="Toprim" evidence="15">
    <location>
        <begin position="254"/>
        <end position="335"/>
    </location>
</feature>
<dbReference type="GO" id="GO:0003899">
    <property type="term" value="F:DNA-directed RNA polymerase activity"/>
    <property type="evidence" value="ECO:0007669"/>
    <property type="project" value="UniProtKB-UniRule"/>
</dbReference>
<evidence type="ECO:0000256" key="1">
    <source>
        <dbReference type="ARBA" id="ARBA00022478"/>
    </source>
</evidence>
<evidence type="ECO:0000256" key="10">
    <source>
        <dbReference type="ARBA" id="ARBA00023125"/>
    </source>
</evidence>
<keyword evidence="10 12" id="KW-0238">DNA-binding</keyword>
<sequence>MAIPEDIIEKIRLSSDINAVVREYLPDLRRAGRNWKACCPFHNEKTPSFVVSPEKGIFRCFGCGAAGDVFKFVMLMDNLSWIEAVRKLAKKSGIEIQETTRDVVRRCEKTKLFEILESSATFYHSHLLKSKSASAAREYIARRGITQETIEKFRLGYAPKGQLLQSALKKGWTSEDLSKAGLITKTQSGNFFEYMSERLVFPIIDVQGRVVAFGGRTLTEQNPKYLNSPETVIYSKSSNLYGLFQTLPQLRKERRIIVLEGYMDVVIPQQFGVSGAVASLGTAFTPNHAKLIARYGDNVTLLFDSDDAGRTATQRALEILVEDGVECTVSALPEHVDADEYLNANGKEAFLKLLESSSKSAIDFMTDRVSKSIASDSSEAKAKKISLLLDFVSKSSNDIVRREWVKNISQSINVDEDAVWREFKKKKVSKYKTPKDNSNFAGTQKENKRDLSLEENLLSLVLSNRNLAQSVSAECFQDAKCQKVFGLAVSGLSDAEILHLLSQEDAQWFTALTIDAIEYRDSREILRIIIKDLENLRIEKRRQDLSQLIKQQKAGAQEIAEFAKLTKLLKGSGK</sequence>
<dbReference type="GO" id="GO:0000428">
    <property type="term" value="C:DNA-directed RNA polymerase complex"/>
    <property type="evidence" value="ECO:0007669"/>
    <property type="project" value="UniProtKB-KW"/>
</dbReference>
<dbReference type="CDD" id="cd03364">
    <property type="entry name" value="TOPRIM_DnaG_primases"/>
    <property type="match status" value="1"/>
</dbReference>
<dbReference type="InterPro" id="IPR037068">
    <property type="entry name" value="DNA_primase_core_N_sf"/>
</dbReference>
<dbReference type="STRING" id="1408281.Epro_0786"/>
<keyword evidence="6 12" id="KW-0479">Metal-binding</keyword>
<dbReference type="Pfam" id="PF08275">
    <property type="entry name" value="DNAG_N"/>
    <property type="match status" value="1"/>
</dbReference>
<comment type="similarity">
    <text evidence="12 13">Belongs to the DnaG primase family.</text>
</comment>
<feature type="zinc finger region" description="CHC2-type" evidence="12 14">
    <location>
        <begin position="39"/>
        <end position="63"/>
    </location>
</feature>
<dbReference type="InterPro" id="IPR002694">
    <property type="entry name" value="Znf_CHC2"/>
</dbReference>
<dbReference type="InterPro" id="IPR030846">
    <property type="entry name" value="DnaG_bac"/>
</dbReference>
<evidence type="ECO:0000313" key="17">
    <source>
        <dbReference type="Proteomes" id="UP000035337"/>
    </source>
</evidence>
<dbReference type="HAMAP" id="MF_00974">
    <property type="entry name" value="DNA_primase_DnaG"/>
    <property type="match status" value="1"/>
</dbReference>
<evidence type="ECO:0000259" key="15">
    <source>
        <dbReference type="PROSITE" id="PS50880"/>
    </source>
</evidence>
<organism evidence="16 17">
    <name type="scientific">Endomicrobium proavitum</name>
    <dbReference type="NCBI Taxonomy" id="1408281"/>
    <lineage>
        <taxon>Bacteria</taxon>
        <taxon>Pseudomonadati</taxon>
        <taxon>Elusimicrobiota</taxon>
        <taxon>Endomicrobiia</taxon>
        <taxon>Endomicrobiales</taxon>
        <taxon>Endomicrobiaceae</taxon>
        <taxon>Endomicrobium</taxon>
    </lineage>
</organism>
<protein>
    <recommendedName>
        <fullName evidence="12 13">DNA primase</fullName>
        <ecNumber evidence="12">2.7.7.101</ecNumber>
    </recommendedName>
</protein>
<evidence type="ECO:0000313" key="16">
    <source>
        <dbReference type="EMBL" id="AKL98165.1"/>
    </source>
</evidence>
<evidence type="ECO:0000256" key="11">
    <source>
        <dbReference type="ARBA" id="ARBA00023163"/>
    </source>
</evidence>
<keyword evidence="2 12" id="KW-0639">Primosome</keyword>
<dbReference type="Gene3D" id="3.90.980.10">
    <property type="entry name" value="DNA primase, catalytic core, N-terminal domain"/>
    <property type="match status" value="1"/>
</dbReference>
<dbReference type="AlphaFoldDB" id="A0A0G3WJV1"/>
<name>A0A0G3WJV1_9BACT</name>
<accession>A0A0G3WJV1</accession>
<dbReference type="Pfam" id="PF01807">
    <property type="entry name" value="Zn_ribbon_DnaG"/>
    <property type="match status" value="1"/>
</dbReference>
<dbReference type="GO" id="GO:0006269">
    <property type="term" value="P:DNA replication, synthesis of primer"/>
    <property type="evidence" value="ECO:0007669"/>
    <property type="project" value="UniProtKB-UniRule"/>
</dbReference>
<dbReference type="PROSITE" id="PS50880">
    <property type="entry name" value="TOPRIM"/>
    <property type="match status" value="1"/>
</dbReference>
<evidence type="ECO:0000256" key="8">
    <source>
        <dbReference type="ARBA" id="ARBA00022833"/>
    </source>
</evidence>
<keyword evidence="3 12" id="KW-0808">Transferase</keyword>
<dbReference type="OrthoDB" id="9803773at2"/>
<keyword evidence="17" id="KW-1185">Reference proteome</keyword>
<keyword evidence="5 12" id="KW-0235">DNA replication</keyword>
<dbReference type="EC" id="2.7.7.101" evidence="12"/>
<dbReference type="GO" id="GO:1990077">
    <property type="term" value="C:primosome complex"/>
    <property type="evidence" value="ECO:0007669"/>
    <property type="project" value="UniProtKB-KW"/>
</dbReference>
<dbReference type="PIRSF" id="PIRSF002811">
    <property type="entry name" value="DnaG"/>
    <property type="match status" value="1"/>
</dbReference>
<dbReference type="PANTHER" id="PTHR30313">
    <property type="entry name" value="DNA PRIMASE"/>
    <property type="match status" value="1"/>
</dbReference>
<dbReference type="Gene3D" id="3.40.1360.10">
    <property type="match status" value="1"/>
</dbReference>
<keyword evidence="11 12" id="KW-0804">Transcription</keyword>
<evidence type="ECO:0000256" key="7">
    <source>
        <dbReference type="ARBA" id="ARBA00022771"/>
    </source>
</evidence>
<dbReference type="PANTHER" id="PTHR30313:SF2">
    <property type="entry name" value="DNA PRIMASE"/>
    <property type="match status" value="1"/>
</dbReference>
<evidence type="ECO:0000256" key="6">
    <source>
        <dbReference type="ARBA" id="ARBA00022723"/>
    </source>
</evidence>
<evidence type="ECO:0000256" key="5">
    <source>
        <dbReference type="ARBA" id="ARBA00022705"/>
    </source>
</evidence>
<dbReference type="Gene3D" id="3.90.580.10">
    <property type="entry name" value="Zinc finger, CHC2-type domain"/>
    <property type="match status" value="1"/>
</dbReference>
<proteinExistence type="inferred from homology"/>
<evidence type="ECO:0000256" key="4">
    <source>
        <dbReference type="ARBA" id="ARBA00022695"/>
    </source>
</evidence>
<dbReference type="EMBL" id="CP009498">
    <property type="protein sequence ID" value="AKL98165.1"/>
    <property type="molecule type" value="Genomic_DNA"/>
</dbReference>
<evidence type="ECO:0000256" key="2">
    <source>
        <dbReference type="ARBA" id="ARBA00022515"/>
    </source>
</evidence>
<comment type="cofactor">
    <cofactor evidence="12 13 14">
        <name>Zn(2+)</name>
        <dbReference type="ChEBI" id="CHEBI:29105"/>
    </cofactor>
    <text evidence="12 13 14">Binds 1 zinc ion per monomer.</text>
</comment>
<dbReference type="FunFam" id="3.90.580.10:FF:000001">
    <property type="entry name" value="DNA primase"/>
    <property type="match status" value="1"/>
</dbReference>
<dbReference type="NCBIfam" id="TIGR01391">
    <property type="entry name" value="dnaG"/>
    <property type="match status" value="1"/>
</dbReference>
<dbReference type="SMART" id="SM00493">
    <property type="entry name" value="TOPRIM"/>
    <property type="match status" value="1"/>
</dbReference>
<dbReference type="InterPro" id="IPR036977">
    <property type="entry name" value="DNA_primase_Znf_CHC2"/>
</dbReference>
<comment type="catalytic activity">
    <reaction evidence="12">
        <text>ssDNA + n NTP = ssDNA/pppN(pN)n-1 hybrid + (n-1) diphosphate.</text>
        <dbReference type="EC" id="2.7.7.101"/>
    </reaction>
</comment>
<dbReference type="SUPFAM" id="SSF56731">
    <property type="entry name" value="DNA primase core"/>
    <property type="match status" value="1"/>
</dbReference>
<dbReference type="PATRIC" id="fig|1408281.3.peg.805"/>
<dbReference type="RefSeq" id="WP_052570704.1">
    <property type="nucleotide sequence ID" value="NZ_CP009498.1"/>
</dbReference>
<dbReference type="InterPro" id="IPR034151">
    <property type="entry name" value="TOPRIM_DnaG_bac"/>
</dbReference>
<dbReference type="InterPro" id="IPR050219">
    <property type="entry name" value="DnaG_primase"/>
</dbReference>
<keyword evidence="8 12" id="KW-0862">Zinc</keyword>
<dbReference type="GO" id="GO:0008270">
    <property type="term" value="F:zinc ion binding"/>
    <property type="evidence" value="ECO:0007669"/>
    <property type="project" value="UniProtKB-UniRule"/>
</dbReference>